<feature type="compositionally biased region" description="Pro residues" evidence="8">
    <location>
        <begin position="971"/>
        <end position="981"/>
    </location>
</feature>
<dbReference type="VEuPathDB" id="FungiDB:An02g07460"/>
<evidence type="ECO:0000256" key="7">
    <source>
        <dbReference type="SAM" id="Coils"/>
    </source>
</evidence>
<proteinExistence type="inferred from homology"/>
<feature type="coiled-coil region" evidence="7">
    <location>
        <begin position="302"/>
        <end position="329"/>
    </location>
</feature>
<dbReference type="VEuPathDB" id="FungiDB:ATCC64974_56720"/>
<feature type="transmembrane region" description="Helical" evidence="9">
    <location>
        <begin position="117"/>
        <end position="135"/>
    </location>
</feature>
<evidence type="ECO:0000313" key="13">
    <source>
        <dbReference type="EMBL" id="GAQ36473.1"/>
    </source>
</evidence>
<evidence type="ECO:0000256" key="1">
    <source>
        <dbReference type="ARBA" id="ARBA00004141"/>
    </source>
</evidence>
<evidence type="ECO:0000256" key="4">
    <source>
        <dbReference type="ARBA" id="ARBA00022692"/>
    </source>
</evidence>
<comment type="caution">
    <text evidence="13">The sequence shown here is derived from an EMBL/GenBank/DDBJ whole genome shotgun (WGS) entry which is preliminary data.</text>
</comment>
<dbReference type="VEuPathDB" id="FungiDB:M747DRAFT_370742"/>
<keyword evidence="6 9" id="KW-0472">Membrane</keyword>
<dbReference type="VEuPathDB" id="FungiDB:ATCC64974_56700"/>
<evidence type="ECO:0000256" key="8">
    <source>
        <dbReference type="SAM" id="MobiDB-lite"/>
    </source>
</evidence>
<evidence type="ECO:0000256" key="9">
    <source>
        <dbReference type="SAM" id="Phobius"/>
    </source>
</evidence>
<feature type="region of interest" description="Disordered" evidence="8">
    <location>
        <begin position="1034"/>
        <end position="1081"/>
    </location>
</feature>
<dbReference type="EMBL" id="BCMY01000002">
    <property type="protein sequence ID" value="GAQ36473.1"/>
    <property type="molecule type" value="Genomic_DNA"/>
</dbReference>
<protein>
    <submittedName>
        <fullName evidence="13">DUF221 domain protein</fullName>
    </submittedName>
</protein>
<dbReference type="VEuPathDB" id="FungiDB:An02g07440"/>
<keyword evidence="5 9" id="KW-1133">Transmembrane helix</keyword>
<dbReference type="InterPro" id="IPR045122">
    <property type="entry name" value="Csc1-like"/>
</dbReference>
<dbReference type="VEuPathDB" id="FungiDB:ASPNIDRAFT2_1122083"/>
<feature type="region of interest" description="Disordered" evidence="8">
    <location>
        <begin position="828"/>
        <end position="870"/>
    </location>
</feature>
<feature type="transmembrane region" description="Helical" evidence="9">
    <location>
        <begin position="385"/>
        <end position="410"/>
    </location>
</feature>
<feature type="compositionally biased region" description="Low complexity" evidence="8">
    <location>
        <begin position="848"/>
        <end position="866"/>
    </location>
</feature>
<feature type="transmembrane region" description="Helical" evidence="9">
    <location>
        <begin position="162"/>
        <end position="181"/>
    </location>
</feature>
<feature type="domain" description="CSC1/OSCA1-like 7TM region" evidence="10">
    <location>
        <begin position="383"/>
        <end position="664"/>
    </location>
</feature>
<dbReference type="InterPro" id="IPR003864">
    <property type="entry name" value="CSC1/OSCA1-like_7TM"/>
</dbReference>
<dbReference type="Pfam" id="PF13967">
    <property type="entry name" value="RSN1_TM"/>
    <property type="match status" value="1"/>
</dbReference>
<evidence type="ECO:0000256" key="3">
    <source>
        <dbReference type="ARBA" id="ARBA00022448"/>
    </source>
</evidence>
<dbReference type="VEuPathDB" id="FungiDB:ASPNIDRAFT2_1175000"/>
<feature type="region of interest" description="Disordered" evidence="8">
    <location>
        <begin position="275"/>
        <end position="294"/>
    </location>
</feature>
<keyword evidence="4 9" id="KW-0812">Transmembrane</keyword>
<dbReference type="PaxDb" id="5061-CADANGAP00002200"/>
<dbReference type="Pfam" id="PF02714">
    <property type="entry name" value="RSN1_7TM"/>
    <property type="match status" value="1"/>
</dbReference>
<feature type="transmembrane region" description="Helical" evidence="9">
    <location>
        <begin position="32"/>
        <end position="54"/>
    </location>
</feature>
<evidence type="ECO:0000256" key="2">
    <source>
        <dbReference type="ARBA" id="ARBA00007779"/>
    </source>
</evidence>
<dbReference type="Proteomes" id="UP000068243">
    <property type="component" value="Unassembled WGS sequence"/>
</dbReference>
<dbReference type="Pfam" id="PF14703">
    <property type="entry name" value="PHM7_cyt"/>
    <property type="match status" value="1"/>
</dbReference>
<evidence type="ECO:0000256" key="5">
    <source>
        <dbReference type="ARBA" id="ARBA00022989"/>
    </source>
</evidence>
<keyword evidence="7" id="KW-0175">Coiled coil</keyword>
<evidence type="ECO:0000256" key="6">
    <source>
        <dbReference type="ARBA" id="ARBA00023136"/>
    </source>
</evidence>
<keyword evidence="3" id="KW-0813">Transport</keyword>
<sequence length="1595" mass="179095">MHPSALQQRDDPTEQFLKLISNPFSSAFQVNAIWASLATSAGFSILLALLFSLFRPRHSVVYAPKVKHADNKHTPPPVGRGFFAWLKPVLRTKEPALVDCIGLDATMFVRFTKMCRNIFIFLSIIGCGLMIPLNLTQSTGDTVSQYGAFSTMTVLYVTSDAIWGQVICAWAFDAIIAFFLWRNYKGVLALRRKYFESPEYQRSLHARTLMITDIPPAARGDEGVLRLTDEVNPTAAVPRASIGRNVKGLPRLIKEHDETVRELEAVLAKYLKHPDRLPPKRPTMRPPRKERGEHTNGRVDAIDYLTDKIKKLEEEIKHVRSSIDRRNAMPFGFVSWDMIEHAHAVAYTARKKHPEGTTIVLAPRPDDLIWENLPLSKAARKWKRFLSAIWVSVLTLVYVVPNGLIAIFLSNLNNLASVWPAFRTSMDNSPYIWAAVQGILSPAVTSLVYIVLPIIFRRLAIRAGDVTKTSRERHVLNKLYTFFVFNNLIVFSLFSAAWTFVSAVIDAERSDENAWQAIKDGKLYIKIVNALCQVSPFWVTYLLQRNLGATIDLIQLVSVFWVWFSKTFLSPTPRQAIEWTAPPAFDYASYYNYFLFYATVALCFATLQPIVLPVTALYFGLDAMMKKYMLLYVFVTKTESGGQFWRVLFNRMLFAVILSNIIIIIVATAKGTWTMVYCVIPPPLLMLGFKFYCMRKFDDDITFYNRANLTDAEALAVSKPNKKASERLNSKFGHPALYKPLITPMVHAKAAEALKRIYSGRLGTFEGEGEYSDIAMDAMSSSHPGKSMMDDANAAAPFEVVPENHLDFSYYKNRPDFRDEFGGGIYGRPDDLMTERSHTPASALGEWSPTSSRASSPAPSLPSSLSGLKPHDAYDPTLNDHIHPAFRVPAPMNGGLYQQRNESETELLHHAQGPAVNETVTPLDRWRTRGYGPVEQDDPSFTSHPNDGVVLPSPAYPLLHRKLGSAHLRPFPLPSPAPNPPDGDRKSANQLTVFPHEQIFLGFVTIFPWAALLIFDICLYTGRMLTFELPVVGGRARGKQRPRAPSLNERPDGQPRVLVGLSGNTSSGGVGGSGREEKGVEGMTRRVVTHVEVNGGGHVPIKYNLVSHRRNGEVFPASTSYLQPPLPLIPSIKQLSTPAESGIGAIGDERTYQPIADHDTLHALYAFTPTSTIINMDMNIIEDWILDIQNNPIVVVFLVLALWLFGLWNRQSPNTIPKDEVTKEEQDTYPPIIPLPSFNWETTEPTKYRPFKPKYHLSMALTTTDISHLIPMDKTYKERLTLRQSLLTQYPTIVVGVTPAGQKPESSVHAAITELYEFIVGVYLPTRYPSMFTLETTTHTQSQDNTNTNNKESTTKTLLNKITNTHIPLPHRGSGRDILSTLGTFVDEDFLVLLPESSSSSSSSSSPSPTEEKEKEEQEEKKYTLEAYTTFYPAGFDTREKLGKRLSTIHDPVPRYKERLEKSMDRFFARLEVGKVVQRINWSINTPGTGLFAAFGGLHGHEGEKGERELGVEEVDGEGTLLRCERQTLHRLPKTKALVFTFHTYTYPIREIKEEGLGEELALAIDGLKEGNVPEIHRYKRGPVWGEAVKAYLRA</sequence>
<reference evidence="14" key="1">
    <citation type="journal article" date="2016" name="Genome Announc.">
        <title>Draft genome sequence of Aspergillus niger strain An76.</title>
        <authorList>
            <person name="Gong W."/>
            <person name="Cheng Z."/>
            <person name="Zhang H."/>
            <person name="Liu L."/>
            <person name="Gao P."/>
            <person name="Wang L."/>
        </authorList>
    </citation>
    <scope>NUCLEOTIDE SEQUENCE [LARGE SCALE GENOMIC DNA]</scope>
    <source>
        <strain evidence="14">An76</strain>
    </source>
</reference>
<feature type="transmembrane region" description="Helical" evidence="9">
    <location>
        <begin position="594"/>
        <end position="621"/>
    </location>
</feature>
<gene>
    <name evidence="13" type="ORF">ABL_01688</name>
</gene>
<feature type="compositionally biased region" description="Low complexity" evidence="8">
    <location>
        <begin position="1396"/>
        <end position="1409"/>
    </location>
</feature>
<feature type="transmembrane region" description="Helical" evidence="9">
    <location>
        <begin position="479"/>
        <end position="503"/>
    </location>
</feature>
<dbReference type="PANTHER" id="PTHR13018:SF149">
    <property type="entry name" value="DOMAIN PROTEIN, PUTATIVE (AFU_ORTHOLOGUE AFUA_3G11660)-RELATED"/>
    <property type="match status" value="1"/>
</dbReference>
<dbReference type="PANTHER" id="PTHR13018">
    <property type="entry name" value="PROBABLE MEMBRANE PROTEIN DUF221-RELATED"/>
    <property type="match status" value="1"/>
</dbReference>
<dbReference type="InterPro" id="IPR021848">
    <property type="entry name" value="HODM_asu-like"/>
</dbReference>
<dbReference type="GO" id="GO:0005886">
    <property type="term" value="C:plasma membrane"/>
    <property type="evidence" value="ECO:0007669"/>
    <property type="project" value="TreeGrafter"/>
</dbReference>
<feature type="region of interest" description="Disordered" evidence="8">
    <location>
        <begin position="967"/>
        <end position="988"/>
    </location>
</feature>
<evidence type="ECO:0000259" key="11">
    <source>
        <dbReference type="Pfam" id="PF13967"/>
    </source>
</evidence>
<dbReference type="Pfam" id="PF11927">
    <property type="entry name" value="HODM_asu-like"/>
    <property type="match status" value="1"/>
</dbReference>
<dbReference type="InterPro" id="IPR032880">
    <property type="entry name" value="CSC1/OSCA1-like_N"/>
</dbReference>
<dbReference type="InterPro" id="IPR027815">
    <property type="entry name" value="CSC1/OSCA1-like_cyt"/>
</dbReference>
<feature type="domain" description="CSC1/OSCA1-like cytosolic" evidence="12">
    <location>
        <begin position="206"/>
        <end position="372"/>
    </location>
</feature>
<evidence type="ECO:0000259" key="10">
    <source>
        <dbReference type="Pfam" id="PF02714"/>
    </source>
</evidence>
<feature type="region of interest" description="Disordered" evidence="8">
    <location>
        <begin position="1396"/>
        <end position="1422"/>
    </location>
</feature>
<dbReference type="VEuPathDB" id="FungiDB:ATCC64974_56710"/>
<feature type="transmembrane region" description="Helical" evidence="9">
    <location>
        <begin position="430"/>
        <end position="452"/>
    </location>
</feature>
<dbReference type="OrthoDB" id="2150324at2759"/>
<feature type="compositionally biased region" description="Basic and acidic residues" evidence="8">
    <location>
        <begin position="828"/>
        <end position="838"/>
    </location>
</feature>
<dbReference type="VEuPathDB" id="FungiDB:M747DRAFT_370743"/>
<dbReference type="VEuPathDB" id="FungiDB:M747DRAFT_296090"/>
<comment type="similarity">
    <text evidence="2">Belongs to the CSC1 (TC 1.A.17) family.</text>
</comment>
<feature type="compositionally biased region" description="Basic and acidic residues" evidence="8">
    <location>
        <begin position="1410"/>
        <end position="1422"/>
    </location>
</feature>
<comment type="subcellular location">
    <subcellularLocation>
        <location evidence="1">Membrane</location>
        <topology evidence="1">Multi-pass membrane protein</topology>
    </subcellularLocation>
</comment>
<organism evidence="13 14">
    <name type="scientific">Aspergillus niger</name>
    <dbReference type="NCBI Taxonomy" id="5061"/>
    <lineage>
        <taxon>Eukaryota</taxon>
        <taxon>Fungi</taxon>
        <taxon>Dikarya</taxon>
        <taxon>Ascomycota</taxon>
        <taxon>Pezizomycotina</taxon>
        <taxon>Eurotiomycetes</taxon>
        <taxon>Eurotiomycetidae</taxon>
        <taxon>Eurotiales</taxon>
        <taxon>Aspergillaceae</taxon>
        <taxon>Aspergillus</taxon>
        <taxon>Aspergillus subgen. Circumdati</taxon>
    </lineage>
</organism>
<feature type="transmembrane region" description="Helical" evidence="9">
    <location>
        <begin position="652"/>
        <end position="673"/>
    </location>
</feature>
<accession>A0A124BVK9</accession>
<evidence type="ECO:0000313" key="14">
    <source>
        <dbReference type="Proteomes" id="UP000068243"/>
    </source>
</evidence>
<feature type="transmembrane region" description="Helical" evidence="9">
    <location>
        <begin position="999"/>
        <end position="1020"/>
    </location>
</feature>
<dbReference type="GO" id="GO:0005227">
    <property type="term" value="F:calcium-activated cation channel activity"/>
    <property type="evidence" value="ECO:0007669"/>
    <property type="project" value="InterPro"/>
</dbReference>
<name>A0A124BVK9_ASPNG</name>
<evidence type="ECO:0000259" key="12">
    <source>
        <dbReference type="Pfam" id="PF14703"/>
    </source>
</evidence>
<feature type="domain" description="CSC1/OSCA1-like N-terminal transmembrane" evidence="11">
    <location>
        <begin position="32"/>
        <end position="183"/>
    </location>
</feature>